<evidence type="ECO:0000256" key="4">
    <source>
        <dbReference type="ARBA" id="ARBA00023242"/>
    </source>
</evidence>
<dbReference type="GO" id="GO:0051301">
    <property type="term" value="P:cell division"/>
    <property type="evidence" value="ECO:0007669"/>
    <property type="project" value="UniProtKB-KW"/>
</dbReference>
<gene>
    <name evidence="6" type="ORF">FISHEDRAFT_50101</name>
</gene>
<dbReference type="EMBL" id="KN882062">
    <property type="protein sequence ID" value="KIY45059.1"/>
    <property type="molecule type" value="Genomic_DNA"/>
</dbReference>
<keyword evidence="3" id="KW-0498">Mitosis</keyword>
<evidence type="ECO:0000256" key="3">
    <source>
        <dbReference type="ARBA" id="ARBA00022776"/>
    </source>
</evidence>
<sequence length="1129" mass="127046">MVSTRHESQTTRLKFREKLVGKGLSTDALLKKLKTLQGELAAMDQETVDTNSLSTARKELINQSIILHRDKGVKACAACCIADLLRLYAPDAPYNQAELRDIFQFFFKQLTSNLKGTDSPYFDDYFSLLESLSTVKSVVLVCDLPNADVMMEDIFRDLFIVARRDLPKRICIFALDILIALVDESAHVPQRVLEKVLAQFMDNDPSGAAYRLAVDLFNAVPEKLQRNVCIYFTDLIVASGADDKYNETEIERLHQLVRAIGRECPNVLVTTVPQLEEELLANNAQLRAVATQTLGAMFADKSGAELVRKHPQTWAAWLNRKNDKAAAIRLKFVETCRTLLLSLADMRRAIEAALLPKLLDPDEKVRAAVCKVYGELDHEFVLHYVSMEMLQAIGGRGVDKKPTVRHEALNCLGKLFNSAYAEIEGKDASVIRHFAWIPNHILDILAANYLVRAEIEQVMMDHITPLPPLSSSKTDAAPSTSKLTDVDEVAWTERVLTVMTFLDEKAMTTFLTLTTIKYPRPTTFDLFLKFCVDFNGGIMDNNEDQITRSLKHTIQRLSAKFPDPQEAAEDLNTFAKKNDNRLFKLLGTAIDVNCTLKSLVKAMTEFNTRLQKSAPSIASTLAIVLRRAPLRIVNQSSVPILLSHIQRSRDTAQQARTLLDFISRHLPVLYNAHILALREAAESEENPMLMESSLQALAAVARMDASQLTVDDELIDMLKGYALSANHRHAKFATRILAHIDDREAICKDIVEIISGNLANASPVMLLAHTAVLVETVRFVPDAFEHRSDVITKFLVSEVLMKPLPSPEVCLDEEDDSVDDEWSDEMRPEIHVKVLALKVYRYRCLAHASEENALTYAVPVLKLYVNFLQYEGSSNPGSPNEESSRMRLQSAISLLHLVAIELYSRHVSSQFVRLAVVVQASSFDSCYNVRLAYLKKVLNLIRQKKLPARYNVIPFLTCLDPEDDVKNEAAKYMNAVMQSMPPALRVNNLELIFIHFLHLLAHHPDFSTELDDLVDMAKCIEFYLDIVGTPETISLLYHIAMKGKAVCDAEEQYNENLYVLSELAQELIKARVRQQSWNLESYPGKVKMPPDILKPHPNPEVANEVIKSVYLPDSVLVWLAERGKPAVKV</sequence>
<dbReference type="GO" id="GO:0006281">
    <property type="term" value="P:DNA repair"/>
    <property type="evidence" value="ECO:0007669"/>
    <property type="project" value="TreeGrafter"/>
</dbReference>
<dbReference type="SUPFAM" id="SSF48371">
    <property type="entry name" value="ARM repeat"/>
    <property type="match status" value="1"/>
</dbReference>
<dbReference type="Pfam" id="PF20168">
    <property type="entry name" value="PDS5"/>
    <property type="match status" value="1"/>
</dbReference>
<dbReference type="GO" id="GO:0000785">
    <property type="term" value="C:chromatin"/>
    <property type="evidence" value="ECO:0007669"/>
    <property type="project" value="TreeGrafter"/>
</dbReference>
<evidence type="ECO:0008006" key="8">
    <source>
        <dbReference type="Google" id="ProtNLM"/>
    </source>
</evidence>
<dbReference type="PANTHER" id="PTHR12663">
    <property type="entry name" value="ANDROGEN INDUCED INHIBITOR OF PROLIFERATION AS3 / PDS5-RELATED"/>
    <property type="match status" value="1"/>
</dbReference>
<dbReference type="OrthoDB" id="200660at2759"/>
<dbReference type="InterPro" id="IPR016024">
    <property type="entry name" value="ARM-type_fold"/>
</dbReference>
<keyword evidence="2" id="KW-0132">Cell division</keyword>
<evidence type="ECO:0000313" key="6">
    <source>
        <dbReference type="EMBL" id="KIY45059.1"/>
    </source>
</evidence>
<evidence type="ECO:0000313" key="7">
    <source>
        <dbReference type="Proteomes" id="UP000054144"/>
    </source>
</evidence>
<evidence type="ECO:0000256" key="2">
    <source>
        <dbReference type="ARBA" id="ARBA00022618"/>
    </source>
</evidence>
<dbReference type="Gene3D" id="1.25.10.10">
    <property type="entry name" value="Leucine-rich Repeat Variant"/>
    <property type="match status" value="1"/>
</dbReference>
<dbReference type="AlphaFoldDB" id="A0A0D7A3V3"/>
<dbReference type="Proteomes" id="UP000054144">
    <property type="component" value="Unassembled WGS sequence"/>
</dbReference>
<keyword evidence="5" id="KW-0131">Cell cycle</keyword>
<protein>
    <recommendedName>
        <fullName evidence="8">ARM repeat-containing protein</fullName>
    </recommendedName>
</protein>
<organism evidence="6 7">
    <name type="scientific">Fistulina hepatica ATCC 64428</name>
    <dbReference type="NCBI Taxonomy" id="1128425"/>
    <lineage>
        <taxon>Eukaryota</taxon>
        <taxon>Fungi</taxon>
        <taxon>Dikarya</taxon>
        <taxon>Basidiomycota</taxon>
        <taxon>Agaricomycotina</taxon>
        <taxon>Agaricomycetes</taxon>
        <taxon>Agaricomycetidae</taxon>
        <taxon>Agaricales</taxon>
        <taxon>Fistulinaceae</taxon>
        <taxon>Fistulina</taxon>
    </lineage>
</organism>
<dbReference type="PANTHER" id="PTHR12663:SF0">
    <property type="entry name" value="PRECOCIOUS DISSOCIATION OF SISTERS 5, ISOFORM A"/>
    <property type="match status" value="1"/>
</dbReference>
<evidence type="ECO:0000256" key="5">
    <source>
        <dbReference type="ARBA" id="ARBA00023306"/>
    </source>
</evidence>
<keyword evidence="7" id="KW-1185">Reference proteome</keyword>
<dbReference type="InterPro" id="IPR039776">
    <property type="entry name" value="Pds5"/>
</dbReference>
<name>A0A0D7A3V3_9AGAR</name>
<dbReference type="InterPro" id="IPR011989">
    <property type="entry name" value="ARM-like"/>
</dbReference>
<dbReference type="CDD" id="cd19953">
    <property type="entry name" value="PDS5"/>
    <property type="match status" value="1"/>
</dbReference>
<evidence type="ECO:0000256" key="1">
    <source>
        <dbReference type="ARBA" id="ARBA00004123"/>
    </source>
</evidence>
<proteinExistence type="predicted"/>
<keyword evidence="4" id="KW-0539">Nucleus</keyword>
<dbReference type="GO" id="GO:0005634">
    <property type="term" value="C:nucleus"/>
    <property type="evidence" value="ECO:0007669"/>
    <property type="project" value="UniProtKB-SubCell"/>
</dbReference>
<dbReference type="GO" id="GO:0007064">
    <property type="term" value="P:mitotic sister chromatid cohesion"/>
    <property type="evidence" value="ECO:0007669"/>
    <property type="project" value="InterPro"/>
</dbReference>
<reference evidence="6 7" key="1">
    <citation type="journal article" date="2015" name="Fungal Genet. Biol.">
        <title>Evolution of novel wood decay mechanisms in Agaricales revealed by the genome sequences of Fistulina hepatica and Cylindrobasidium torrendii.</title>
        <authorList>
            <person name="Floudas D."/>
            <person name="Held B.W."/>
            <person name="Riley R."/>
            <person name="Nagy L.G."/>
            <person name="Koehler G."/>
            <person name="Ransdell A.S."/>
            <person name="Younus H."/>
            <person name="Chow J."/>
            <person name="Chiniquy J."/>
            <person name="Lipzen A."/>
            <person name="Tritt A."/>
            <person name="Sun H."/>
            <person name="Haridas S."/>
            <person name="LaButti K."/>
            <person name="Ohm R.A."/>
            <person name="Kues U."/>
            <person name="Blanchette R.A."/>
            <person name="Grigoriev I.V."/>
            <person name="Minto R.E."/>
            <person name="Hibbett D.S."/>
        </authorList>
    </citation>
    <scope>NUCLEOTIDE SEQUENCE [LARGE SCALE GENOMIC DNA]</scope>
    <source>
        <strain evidence="6 7">ATCC 64428</strain>
    </source>
</reference>
<accession>A0A0D7A3V3</accession>
<comment type="subcellular location">
    <subcellularLocation>
        <location evidence="1">Nucleus</location>
    </subcellularLocation>
</comment>